<dbReference type="Proteomes" id="UP000075418">
    <property type="component" value="Unassembled WGS sequence"/>
</dbReference>
<comment type="caution">
    <text evidence="1">The sequence shown here is derived from an EMBL/GenBank/DDBJ whole genome shotgun (WGS) entry which is preliminary data.</text>
</comment>
<name>A0A151A698_9STAP</name>
<dbReference type="AlphaFoldDB" id="A0A151A698"/>
<sequence>MSVDIRGTKPMLEQIRRQYGEEKMLKAKDKALRKGTRYFVSVLHEQFQVFRDTGASIKEISQTEPYNIYGDVRMIKVFWEGPMSRYAIVHLNEYGSVKHPTPRDLGAIARTMYITEKPYKEIIKGVLEAEL</sequence>
<proteinExistence type="predicted"/>
<accession>A0A151A698</accession>
<dbReference type="RefSeq" id="WP_061855038.1">
    <property type="nucleotide sequence ID" value="NZ_LUGM01000002.1"/>
</dbReference>
<gene>
    <name evidence="1" type="ORF">A0131_08850</name>
</gene>
<organism evidence="1 2">
    <name type="scientific">Staphylococcus kloosii</name>
    <dbReference type="NCBI Taxonomy" id="29384"/>
    <lineage>
        <taxon>Bacteria</taxon>
        <taxon>Bacillati</taxon>
        <taxon>Bacillota</taxon>
        <taxon>Bacilli</taxon>
        <taxon>Bacillales</taxon>
        <taxon>Staphylococcaceae</taxon>
        <taxon>Staphylococcus</taxon>
    </lineage>
</organism>
<dbReference type="EMBL" id="LUGM01000002">
    <property type="protein sequence ID" value="KYH14882.1"/>
    <property type="molecule type" value="Genomic_DNA"/>
</dbReference>
<evidence type="ECO:0000313" key="1">
    <source>
        <dbReference type="EMBL" id="KYH14882.1"/>
    </source>
</evidence>
<protein>
    <submittedName>
        <fullName evidence="1">Uncharacterized protein</fullName>
    </submittedName>
</protein>
<reference evidence="1 2" key="1">
    <citation type="submission" date="2016-02" db="EMBL/GenBank/DDBJ databases">
        <title>Draft genome sequence of hydrocarbon degrading Staphylococcus saprophyticus Strain CNV2, isolated from crude-oil contaminated soil from Noonmati Oil Refinery, Guwahati, Assam, India.</title>
        <authorList>
            <person name="Mukherjee A."/>
            <person name="Chettri B."/>
            <person name="Langpoklakpam J."/>
            <person name="Singh A.K."/>
            <person name="Chattopadhyay D.J."/>
        </authorList>
    </citation>
    <scope>NUCLEOTIDE SEQUENCE [LARGE SCALE GENOMIC DNA]</scope>
    <source>
        <strain evidence="1 2">CNV2</strain>
    </source>
</reference>
<evidence type="ECO:0000313" key="2">
    <source>
        <dbReference type="Proteomes" id="UP000075418"/>
    </source>
</evidence>